<protein>
    <submittedName>
        <fullName evidence="2">Uncharacterized protein</fullName>
    </submittedName>
</protein>
<comment type="caution">
    <text evidence="2">The sequence shown here is derived from an EMBL/GenBank/DDBJ whole genome shotgun (WGS) entry which is preliminary data.</text>
</comment>
<proteinExistence type="predicted"/>
<dbReference type="EMBL" id="CAJOBR010051132">
    <property type="protein sequence ID" value="CAF5051075.1"/>
    <property type="molecule type" value="Genomic_DNA"/>
</dbReference>
<reference evidence="2" key="1">
    <citation type="submission" date="2021-02" db="EMBL/GenBank/DDBJ databases">
        <authorList>
            <person name="Nowell W R."/>
        </authorList>
    </citation>
    <scope>NUCLEOTIDE SEQUENCE</scope>
</reference>
<evidence type="ECO:0000256" key="1">
    <source>
        <dbReference type="SAM" id="MobiDB-lite"/>
    </source>
</evidence>
<dbReference type="AlphaFoldDB" id="A0A821RXK2"/>
<dbReference type="Proteomes" id="UP000663873">
    <property type="component" value="Unassembled WGS sequence"/>
</dbReference>
<sequence>TDGPSMADLETIIDSQDTTDNRNTTMHLHTTSDNNVKSPSRKENILPPPPPIPSIFINNSNMYHFNKSFNGGLFDFSYLKSNSQLGS</sequence>
<accession>A0A821RXK2</accession>
<feature type="non-terminal residue" evidence="2">
    <location>
        <position position="1"/>
    </location>
</feature>
<dbReference type="Proteomes" id="UP000663848">
    <property type="component" value="Unassembled WGS sequence"/>
</dbReference>
<evidence type="ECO:0000313" key="2">
    <source>
        <dbReference type="EMBL" id="CAF4849068.1"/>
    </source>
</evidence>
<gene>
    <name evidence="3" type="ORF">QYT958_LOCUS42051</name>
    <name evidence="2" type="ORF">UJA718_LOCUS43388</name>
</gene>
<evidence type="ECO:0000313" key="3">
    <source>
        <dbReference type="EMBL" id="CAF5051075.1"/>
    </source>
</evidence>
<dbReference type="EMBL" id="CAJOBP010060349">
    <property type="protein sequence ID" value="CAF4849068.1"/>
    <property type="molecule type" value="Genomic_DNA"/>
</dbReference>
<organism evidence="2 4">
    <name type="scientific">Rotaria socialis</name>
    <dbReference type="NCBI Taxonomy" id="392032"/>
    <lineage>
        <taxon>Eukaryota</taxon>
        <taxon>Metazoa</taxon>
        <taxon>Spiralia</taxon>
        <taxon>Gnathifera</taxon>
        <taxon>Rotifera</taxon>
        <taxon>Eurotatoria</taxon>
        <taxon>Bdelloidea</taxon>
        <taxon>Philodinida</taxon>
        <taxon>Philodinidae</taxon>
        <taxon>Rotaria</taxon>
    </lineage>
</organism>
<feature type="region of interest" description="Disordered" evidence="1">
    <location>
        <begin position="13"/>
        <end position="49"/>
    </location>
</feature>
<feature type="compositionally biased region" description="Polar residues" evidence="1">
    <location>
        <begin position="13"/>
        <end position="38"/>
    </location>
</feature>
<keyword evidence="4" id="KW-1185">Reference proteome</keyword>
<name>A0A821RXK2_9BILA</name>
<evidence type="ECO:0000313" key="4">
    <source>
        <dbReference type="Proteomes" id="UP000663873"/>
    </source>
</evidence>